<dbReference type="EMBL" id="WLCI01000016">
    <property type="protein sequence ID" value="MTB96547.1"/>
    <property type="molecule type" value="Genomic_DNA"/>
</dbReference>
<reference evidence="1 2" key="1">
    <citation type="submission" date="2019-10" db="EMBL/GenBank/DDBJ databases">
        <title>Nocardioides novel species isolated from the excrement of Marmot.</title>
        <authorList>
            <person name="Zhang G."/>
        </authorList>
    </citation>
    <scope>NUCLEOTIDE SEQUENCE [LARGE SCALE GENOMIC DNA]</scope>
    <source>
        <strain evidence="2">zg-579</strain>
    </source>
</reference>
<dbReference type="Gene3D" id="2.130.10.10">
    <property type="entry name" value="YVTN repeat-like/Quinoprotein amine dehydrogenase"/>
    <property type="match status" value="1"/>
</dbReference>
<dbReference type="PANTHER" id="PTHR47197">
    <property type="entry name" value="PROTEIN NIRF"/>
    <property type="match status" value="1"/>
</dbReference>
<dbReference type="Proteomes" id="UP000433406">
    <property type="component" value="Unassembled WGS sequence"/>
</dbReference>
<dbReference type="InterPro" id="IPR015943">
    <property type="entry name" value="WD40/YVTN_repeat-like_dom_sf"/>
</dbReference>
<dbReference type="Pfam" id="PF10282">
    <property type="entry name" value="Lactonase"/>
    <property type="match status" value="1"/>
</dbReference>
<dbReference type="SUPFAM" id="SSF50969">
    <property type="entry name" value="YVTN repeat-like/Quinoprotein amine dehydrogenase"/>
    <property type="match status" value="1"/>
</dbReference>
<evidence type="ECO:0000313" key="2">
    <source>
        <dbReference type="Proteomes" id="UP000433406"/>
    </source>
</evidence>
<gene>
    <name evidence="1" type="ORF">GGQ22_15840</name>
</gene>
<proteinExistence type="predicted"/>
<dbReference type="InterPro" id="IPR051200">
    <property type="entry name" value="Host-pathogen_enzymatic-act"/>
</dbReference>
<organism evidence="1 2">
    <name type="scientific">Nocardioides marmotae</name>
    <dbReference type="NCBI Taxonomy" id="2663857"/>
    <lineage>
        <taxon>Bacteria</taxon>
        <taxon>Bacillati</taxon>
        <taxon>Actinomycetota</taxon>
        <taxon>Actinomycetes</taxon>
        <taxon>Propionibacteriales</taxon>
        <taxon>Nocardioidaceae</taxon>
        <taxon>Nocardioides</taxon>
    </lineage>
</organism>
<dbReference type="PANTHER" id="PTHR47197:SF3">
    <property type="entry name" value="DIHYDRO-HEME D1 DEHYDROGENASE"/>
    <property type="match status" value="1"/>
</dbReference>
<dbReference type="InterPro" id="IPR011044">
    <property type="entry name" value="Quino_amine_DH_bsu"/>
</dbReference>
<sequence>MALVHAVLRTLLPVGAALGVVLAGTLVAPTSAQQTPEIREVGSVVLPETDRGVLDLAVSTNGKRAVAVSGDWLQVVALTEGDPQLLGSTRTVFGEQVELSRDGRTAYVLSQNDTLYVVDVSGTKAPRMVRKIQHKKLAPSHVFGMVASRDGRFLYLKHGFEYGDHGTGKGIQVLSLAKPRKPRQTGRVKTPEWDGDIAISADGKHLVTSNHTTDDYLLQYKVDKRTGKPTKVKRLRLSFRGDAVAIDDQNRAAYVLSGGSTTSELHVARLNLKKKRVAKAARIPAQEDGLGLAVSPDGRYLYATTWRASPAEQQSFLALDARSLAPLHGARGEELYAPQTVQVSRRGPTKGNIYVPTYTGVRSGSPLLLALTYR</sequence>
<accession>A0A6I3JEL0</accession>
<name>A0A6I3JEL0_9ACTN</name>
<protein>
    <submittedName>
        <fullName evidence="1">Beta-propeller fold lactonase family protein</fullName>
    </submittedName>
</protein>
<dbReference type="AlphaFoldDB" id="A0A6I3JEL0"/>
<dbReference type="InterPro" id="IPR019405">
    <property type="entry name" value="Lactonase_7-beta_prop"/>
</dbReference>
<evidence type="ECO:0000313" key="1">
    <source>
        <dbReference type="EMBL" id="MTB96547.1"/>
    </source>
</evidence>
<dbReference type="RefSeq" id="WP_154616411.1">
    <property type="nucleotide sequence ID" value="NZ_CP053660.1"/>
</dbReference>
<keyword evidence="2" id="KW-1185">Reference proteome</keyword>
<comment type="caution">
    <text evidence="1">The sequence shown here is derived from an EMBL/GenBank/DDBJ whole genome shotgun (WGS) entry which is preliminary data.</text>
</comment>